<evidence type="ECO:0000256" key="9">
    <source>
        <dbReference type="PROSITE-ProRule" id="PRU00042"/>
    </source>
</evidence>
<evidence type="ECO:0000313" key="12">
    <source>
        <dbReference type="EMBL" id="KAG9701169.1"/>
    </source>
</evidence>
<keyword evidence="5 9" id="KW-0863">Zinc-finger</keyword>
<feature type="non-terminal residue" evidence="12">
    <location>
        <position position="1"/>
    </location>
</feature>
<reference evidence="12" key="1">
    <citation type="journal article" date="2021" name="J Fungi (Basel)">
        <title>Virulence traits and population genomics of the black yeast Aureobasidium melanogenum.</title>
        <authorList>
            <person name="Cernosa A."/>
            <person name="Sun X."/>
            <person name="Gostincar C."/>
            <person name="Fang C."/>
            <person name="Gunde-Cimerman N."/>
            <person name="Song Z."/>
        </authorList>
    </citation>
    <scope>NUCLEOTIDE SEQUENCE</scope>
    <source>
        <strain evidence="12">EXF-9911</strain>
    </source>
</reference>
<feature type="compositionally biased region" description="Acidic residues" evidence="10">
    <location>
        <begin position="57"/>
        <end position="73"/>
    </location>
</feature>
<feature type="domain" description="C2H2-type" evidence="11">
    <location>
        <begin position="148"/>
        <end position="173"/>
    </location>
</feature>
<evidence type="ECO:0000256" key="4">
    <source>
        <dbReference type="ARBA" id="ARBA00022737"/>
    </source>
</evidence>
<dbReference type="InterPro" id="IPR050806">
    <property type="entry name" value="pacC/RIM101"/>
</dbReference>
<sequence>MMVSSADRTALPEPPEHDTRDKLHSEPETIRIAGWTCVNARFVVPTAPDHTPSETSQNDDDEDEETASIISDTDESRDCEWEGCGKTFTGFNAPTLLYLHLVNDHVAKPQDTKSFDPKCHWTFCPYSGKARRLLLSHVMVHVPDYKPIVCDGCSKAFQRESTLRTHKKTCKDS</sequence>
<name>A0A9P8EZ22_AURME</name>
<dbReference type="InterPro" id="IPR013087">
    <property type="entry name" value="Znf_C2H2_type"/>
</dbReference>
<dbReference type="PANTHER" id="PTHR47257:SF1">
    <property type="entry name" value="PH-RESPONSE TRANSCRIPTION FACTOR PACC_RIM101"/>
    <property type="match status" value="1"/>
</dbReference>
<dbReference type="Gene3D" id="3.30.160.60">
    <property type="entry name" value="Classic Zinc Finger"/>
    <property type="match status" value="2"/>
</dbReference>
<keyword evidence="7" id="KW-0539">Nucleus</keyword>
<keyword evidence="4" id="KW-0677">Repeat</keyword>
<feature type="region of interest" description="Disordered" evidence="10">
    <location>
        <begin position="45"/>
        <end position="76"/>
    </location>
</feature>
<dbReference type="InterPro" id="IPR036236">
    <property type="entry name" value="Znf_C2H2_sf"/>
</dbReference>
<organism evidence="12 13">
    <name type="scientific">Aureobasidium melanogenum</name>
    <name type="common">Aureobasidium pullulans var. melanogenum</name>
    <dbReference type="NCBI Taxonomy" id="46634"/>
    <lineage>
        <taxon>Eukaryota</taxon>
        <taxon>Fungi</taxon>
        <taxon>Dikarya</taxon>
        <taxon>Ascomycota</taxon>
        <taxon>Pezizomycotina</taxon>
        <taxon>Dothideomycetes</taxon>
        <taxon>Dothideomycetidae</taxon>
        <taxon>Dothideales</taxon>
        <taxon>Saccotheciaceae</taxon>
        <taxon>Aureobasidium</taxon>
    </lineage>
</organism>
<keyword evidence="2" id="KW-0678">Repressor</keyword>
<dbReference type="PROSITE" id="PS50157">
    <property type="entry name" value="ZINC_FINGER_C2H2_2"/>
    <property type="match status" value="1"/>
</dbReference>
<dbReference type="GO" id="GO:0008270">
    <property type="term" value="F:zinc ion binding"/>
    <property type="evidence" value="ECO:0007669"/>
    <property type="project" value="UniProtKB-KW"/>
</dbReference>
<comment type="subcellular location">
    <subcellularLocation>
        <location evidence="1">Nucleus</location>
    </subcellularLocation>
</comment>
<dbReference type="Proteomes" id="UP000779574">
    <property type="component" value="Unassembled WGS sequence"/>
</dbReference>
<protein>
    <recommendedName>
        <fullName evidence="11">C2H2-type domain-containing protein</fullName>
    </recommendedName>
</protein>
<dbReference type="EMBL" id="JAHFXF010000004">
    <property type="protein sequence ID" value="KAG9701169.1"/>
    <property type="molecule type" value="Genomic_DNA"/>
</dbReference>
<evidence type="ECO:0000256" key="7">
    <source>
        <dbReference type="ARBA" id="ARBA00023242"/>
    </source>
</evidence>
<reference evidence="12" key="2">
    <citation type="submission" date="2021-08" db="EMBL/GenBank/DDBJ databases">
        <authorList>
            <person name="Gostincar C."/>
            <person name="Sun X."/>
            <person name="Song Z."/>
            <person name="Gunde-Cimerman N."/>
        </authorList>
    </citation>
    <scope>NUCLEOTIDE SEQUENCE</scope>
    <source>
        <strain evidence="12">EXF-9911</strain>
    </source>
</reference>
<keyword evidence="3" id="KW-0479">Metal-binding</keyword>
<keyword evidence="6" id="KW-0862">Zinc</keyword>
<evidence type="ECO:0000313" key="13">
    <source>
        <dbReference type="Proteomes" id="UP000779574"/>
    </source>
</evidence>
<proteinExistence type="inferred from homology"/>
<evidence type="ECO:0000256" key="8">
    <source>
        <dbReference type="ARBA" id="ARBA00038089"/>
    </source>
</evidence>
<evidence type="ECO:0000256" key="1">
    <source>
        <dbReference type="ARBA" id="ARBA00004123"/>
    </source>
</evidence>
<gene>
    <name evidence="12" type="ORF">KCU76_g232</name>
</gene>
<evidence type="ECO:0000256" key="6">
    <source>
        <dbReference type="ARBA" id="ARBA00022833"/>
    </source>
</evidence>
<comment type="similarity">
    <text evidence="8">Belongs to the pacC/RIM101 family.</text>
</comment>
<accession>A0A9P8EZ22</accession>
<evidence type="ECO:0000256" key="10">
    <source>
        <dbReference type="SAM" id="MobiDB-lite"/>
    </source>
</evidence>
<dbReference type="AlphaFoldDB" id="A0A9P8EZ22"/>
<evidence type="ECO:0000259" key="11">
    <source>
        <dbReference type="PROSITE" id="PS50157"/>
    </source>
</evidence>
<feature type="region of interest" description="Disordered" evidence="10">
    <location>
        <begin position="1"/>
        <end position="26"/>
    </location>
</feature>
<dbReference type="PANTHER" id="PTHR47257">
    <property type="entry name" value="PH-RESPONSE TRANSCRIPTION FACTOR PACC/RIM101"/>
    <property type="match status" value="1"/>
</dbReference>
<dbReference type="SUPFAM" id="SSF57667">
    <property type="entry name" value="beta-beta-alpha zinc fingers"/>
    <property type="match status" value="1"/>
</dbReference>
<evidence type="ECO:0000256" key="2">
    <source>
        <dbReference type="ARBA" id="ARBA00022491"/>
    </source>
</evidence>
<evidence type="ECO:0000256" key="3">
    <source>
        <dbReference type="ARBA" id="ARBA00022723"/>
    </source>
</evidence>
<dbReference type="GO" id="GO:0005634">
    <property type="term" value="C:nucleus"/>
    <property type="evidence" value="ECO:0007669"/>
    <property type="project" value="UniProtKB-SubCell"/>
</dbReference>
<dbReference type="OrthoDB" id="8922241at2759"/>
<comment type="caution">
    <text evidence="12">The sequence shown here is derived from an EMBL/GenBank/DDBJ whole genome shotgun (WGS) entry which is preliminary data.</text>
</comment>
<evidence type="ECO:0000256" key="5">
    <source>
        <dbReference type="ARBA" id="ARBA00022771"/>
    </source>
</evidence>
<feature type="compositionally biased region" description="Basic and acidic residues" evidence="10">
    <location>
        <begin position="14"/>
        <end position="26"/>
    </location>
</feature>